<dbReference type="EMBL" id="CAJOBR010069559">
    <property type="protein sequence ID" value="CAF5095412.1"/>
    <property type="molecule type" value="Genomic_DNA"/>
</dbReference>
<proteinExistence type="predicted"/>
<feature type="non-terminal residue" evidence="1">
    <location>
        <position position="1"/>
    </location>
</feature>
<accession>A0A822EEG3</accession>
<dbReference type="AlphaFoldDB" id="A0A822EEG3"/>
<comment type="caution">
    <text evidence="1">The sequence shown here is derived from an EMBL/GenBank/DDBJ whole genome shotgun (WGS) entry which is preliminary data.</text>
</comment>
<organism evidence="1 2">
    <name type="scientific">Rotaria socialis</name>
    <dbReference type="NCBI Taxonomy" id="392032"/>
    <lineage>
        <taxon>Eukaryota</taxon>
        <taxon>Metazoa</taxon>
        <taxon>Spiralia</taxon>
        <taxon>Gnathifera</taxon>
        <taxon>Rotifera</taxon>
        <taxon>Eurotatoria</taxon>
        <taxon>Bdelloidea</taxon>
        <taxon>Philodinida</taxon>
        <taxon>Philodinidae</taxon>
        <taxon>Rotaria</taxon>
    </lineage>
</organism>
<sequence>GPVLTDQGNFILDWKFDPLKIVNWFDVNRTLKLVPGKINQFVLSP</sequence>
<name>A0A822EEG3_9BILA</name>
<dbReference type="SUPFAM" id="SSF75445">
    <property type="entry name" value="D-ribose-5-phosphate isomerase (RpiA), lid domain"/>
    <property type="match status" value="1"/>
</dbReference>
<evidence type="ECO:0000313" key="1">
    <source>
        <dbReference type="EMBL" id="CAF5095412.1"/>
    </source>
</evidence>
<gene>
    <name evidence="1" type="ORF">QYT958_LOCUS44560</name>
</gene>
<evidence type="ECO:0000313" key="2">
    <source>
        <dbReference type="Proteomes" id="UP000663848"/>
    </source>
</evidence>
<protein>
    <submittedName>
        <fullName evidence="1">Uncharacterized protein</fullName>
    </submittedName>
</protein>
<dbReference type="Gene3D" id="3.30.70.260">
    <property type="match status" value="1"/>
</dbReference>
<reference evidence="1" key="1">
    <citation type="submission" date="2021-02" db="EMBL/GenBank/DDBJ databases">
        <authorList>
            <person name="Nowell W R."/>
        </authorList>
    </citation>
    <scope>NUCLEOTIDE SEQUENCE</scope>
</reference>
<dbReference type="Proteomes" id="UP000663848">
    <property type="component" value="Unassembled WGS sequence"/>
</dbReference>